<name>B8IEU0_METNO</name>
<evidence type="ECO:0000313" key="3">
    <source>
        <dbReference type="Proteomes" id="UP000008207"/>
    </source>
</evidence>
<evidence type="ECO:0000313" key="2">
    <source>
        <dbReference type="EMBL" id="ACL61433.1"/>
    </source>
</evidence>
<dbReference type="KEGG" id="mno:Mnod_6671"/>
<feature type="compositionally biased region" description="Basic and acidic residues" evidence="1">
    <location>
        <begin position="78"/>
        <end position="93"/>
    </location>
</feature>
<dbReference type="Proteomes" id="UP000008207">
    <property type="component" value="Chromosome"/>
</dbReference>
<keyword evidence="3" id="KW-1185">Reference proteome</keyword>
<feature type="region of interest" description="Disordered" evidence="1">
    <location>
        <begin position="55"/>
        <end position="105"/>
    </location>
</feature>
<dbReference type="AlphaFoldDB" id="B8IEU0"/>
<protein>
    <submittedName>
        <fullName evidence="2">Uncharacterized protein</fullName>
    </submittedName>
</protein>
<dbReference type="HOGENOM" id="CLU_117594_0_0_5"/>
<dbReference type="eggNOG" id="ENOG502Z8CS">
    <property type="taxonomic scope" value="Bacteria"/>
</dbReference>
<dbReference type="EMBL" id="CP001349">
    <property type="protein sequence ID" value="ACL61433.1"/>
    <property type="molecule type" value="Genomic_DNA"/>
</dbReference>
<evidence type="ECO:0000256" key="1">
    <source>
        <dbReference type="SAM" id="MobiDB-lite"/>
    </source>
</evidence>
<dbReference type="RefSeq" id="WP_015933002.1">
    <property type="nucleotide sequence ID" value="NC_011894.1"/>
</dbReference>
<gene>
    <name evidence="2" type="ordered locus">Mnod_6671</name>
</gene>
<proteinExistence type="predicted"/>
<sequence length="214" mass="23683">MTQAEFARHRGVSKAVVTKWKAQGLLTLTDDGRVNVEATEWNLDQRPARYRGGVAHRPIRAVPMSERPAPTAAPKAPPADRPRPAGPDQKDEGEAGDPDDPNLPLPLAIRRKENFLGLQRKRAVEKEDGKLVDRAAAEKLFFDTARDLRDAWLAWFARVAITMADELKVDPRALTQILTAHVHQHLAELGEPTADLGRHRQPLTEVASGAERSP</sequence>
<reference evidence="2 3" key="1">
    <citation type="submission" date="2009-01" db="EMBL/GenBank/DDBJ databases">
        <title>Complete sequence of chromosome of Methylobacterium nodulans ORS 2060.</title>
        <authorList>
            <consortium name="US DOE Joint Genome Institute"/>
            <person name="Lucas S."/>
            <person name="Copeland A."/>
            <person name="Lapidus A."/>
            <person name="Glavina del Rio T."/>
            <person name="Dalin E."/>
            <person name="Tice H."/>
            <person name="Bruce D."/>
            <person name="Goodwin L."/>
            <person name="Pitluck S."/>
            <person name="Sims D."/>
            <person name="Brettin T."/>
            <person name="Detter J.C."/>
            <person name="Han C."/>
            <person name="Larimer F."/>
            <person name="Land M."/>
            <person name="Hauser L."/>
            <person name="Kyrpides N."/>
            <person name="Ivanova N."/>
            <person name="Marx C.J."/>
            <person name="Richardson P."/>
        </authorList>
    </citation>
    <scope>NUCLEOTIDE SEQUENCE [LARGE SCALE GENOMIC DNA]</scope>
    <source>
        <strain evidence="3">LMG 21967 / CNCM I-2342 / ORS 2060</strain>
    </source>
</reference>
<accession>B8IEU0</accession>
<organism evidence="2 3">
    <name type="scientific">Methylobacterium nodulans (strain LMG 21967 / CNCM I-2342 / ORS 2060)</name>
    <dbReference type="NCBI Taxonomy" id="460265"/>
    <lineage>
        <taxon>Bacteria</taxon>
        <taxon>Pseudomonadati</taxon>
        <taxon>Pseudomonadota</taxon>
        <taxon>Alphaproteobacteria</taxon>
        <taxon>Hyphomicrobiales</taxon>
        <taxon>Methylobacteriaceae</taxon>
        <taxon>Methylobacterium</taxon>
    </lineage>
</organism>
<feature type="region of interest" description="Disordered" evidence="1">
    <location>
        <begin position="191"/>
        <end position="214"/>
    </location>
</feature>
<dbReference type="STRING" id="460265.Mnod_6671"/>